<dbReference type="PANTHER" id="PTHR43415">
    <property type="entry name" value="SPERMIDINE N(1)-ACETYLTRANSFERASE"/>
    <property type="match status" value="1"/>
</dbReference>
<dbReference type="CDD" id="cd04301">
    <property type="entry name" value="NAT_SF"/>
    <property type="match status" value="1"/>
</dbReference>
<dbReference type="EC" id="2.3.-.-" evidence="2"/>
<organism evidence="2 3">
    <name type="scientific">Candidatus Clostridium radicumherbarum</name>
    <dbReference type="NCBI Taxonomy" id="3381662"/>
    <lineage>
        <taxon>Bacteria</taxon>
        <taxon>Bacillati</taxon>
        <taxon>Bacillota</taxon>
        <taxon>Clostridia</taxon>
        <taxon>Eubacteriales</taxon>
        <taxon>Clostridiaceae</taxon>
        <taxon>Clostridium</taxon>
    </lineage>
</organism>
<evidence type="ECO:0000259" key="1">
    <source>
        <dbReference type="PROSITE" id="PS51186"/>
    </source>
</evidence>
<dbReference type="RefSeq" id="WP_406764484.1">
    <property type="nucleotide sequence ID" value="NZ_JBJHZY010000001.1"/>
</dbReference>
<evidence type="ECO:0000313" key="2">
    <source>
        <dbReference type="EMBL" id="MFL0267898.1"/>
    </source>
</evidence>
<dbReference type="Pfam" id="PF00583">
    <property type="entry name" value="Acetyltransf_1"/>
    <property type="match status" value="1"/>
</dbReference>
<evidence type="ECO:0000313" key="3">
    <source>
        <dbReference type="Proteomes" id="UP001623661"/>
    </source>
</evidence>
<dbReference type="GO" id="GO:0016746">
    <property type="term" value="F:acyltransferase activity"/>
    <property type="evidence" value="ECO:0007669"/>
    <property type="project" value="UniProtKB-KW"/>
</dbReference>
<dbReference type="EMBL" id="JBJHZY010000001">
    <property type="protein sequence ID" value="MFL0267898.1"/>
    <property type="molecule type" value="Genomic_DNA"/>
</dbReference>
<gene>
    <name evidence="2" type="ORF">ACJDUH_07265</name>
</gene>
<reference evidence="2 3" key="1">
    <citation type="submission" date="2024-11" db="EMBL/GenBank/DDBJ databases">
        <authorList>
            <person name="Heng Y.C."/>
            <person name="Lim A.C.H."/>
            <person name="Lee J.K.Y."/>
            <person name="Kittelmann S."/>
        </authorList>
    </citation>
    <scope>NUCLEOTIDE SEQUENCE [LARGE SCALE GENOMIC DNA]</scope>
    <source>
        <strain evidence="2 3">WILCCON 0202</strain>
    </source>
</reference>
<protein>
    <submittedName>
        <fullName evidence="2">GNAT family N-acetyltransferase</fullName>
        <ecNumber evidence="2">2.3.-.-</ecNumber>
    </submittedName>
</protein>
<dbReference type="PANTHER" id="PTHR43415:SF3">
    <property type="entry name" value="GNAT-FAMILY ACETYLTRANSFERASE"/>
    <property type="match status" value="1"/>
</dbReference>
<dbReference type="InterPro" id="IPR016181">
    <property type="entry name" value="Acyl_CoA_acyltransferase"/>
</dbReference>
<keyword evidence="3" id="KW-1185">Reference proteome</keyword>
<keyword evidence="2" id="KW-0808">Transferase</keyword>
<dbReference type="PROSITE" id="PS51186">
    <property type="entry name" value="GNAT"/>
    <property type="match status" value="1"/>
</dbReference>
<dbReference type="InterPro" id="IPR000182">
    <property type="entry name" value="GNAT_dom"/>
</dbReference>
<accession>A0ABW8TRI4</accession>
<dbReference type="SUPFAM" id="SSF55729">
    <property type="entry name" value="Acyl-CoA N-acyltransferases (Nat)"/>
    <property type="match status" value="1"/>
</dbReference>
<sequence>MGKINNESYIINDKKLILRTVEVHDSESIINLLKKIDEETTFMLREPGEFQLSIEQEEKLLQDMIDSKTSTLIAAEYDGKIIGTCGINGNTRKRLAHTANLGIAIEKEHWSQGVGRKLMEAGIKWAKESGITRLTLEVDTDNYKAISLYLKLGFEIEGTHRNDKRLADGSYRSGHSMALLW</sequence>
<feature type="domain" description="N-acetyltransferase" evidence="1">
    <location>
        <begin position="16"/>
        <end position="178"/>
    </location>
</feature>
<dbReference type="Gene3D" id="3.40.630.30">
    <property type="match status" value="1"/>
</dbReference>
<comment type="caution">
    <text evidence="2">The sequence shown here is derived from an EMBL/GenBank/DDBJ whole genome shotgun (WGS) entry which is preliminary data.</text>
</comment>
<proteinExistence type="predicted"/>
<dbReference type="Proteomes" id="UP001623661">
    <property type="component" value="Unassembled WGS sequence"/>
</dbReference>
<name>A0ABW8TRI4_9CLOT</name>
<keyword evidence="2" id="KW-0012">Acyltransferase</keyword>